<dbReference type="PANTHER" id="PTHR46942:SF1">
    <property type="entry name" value="SIALIC ACID-BINDING IG-LIKE LECTIN 15"/>
    <property type="match status" value="1"/>
</dbReference>
<reference evidence="3" key="1">
    <citation type="submission" date="2025-08" db="UniProtKB">
        <authorList>
            <consortium name="Ensembl"/>
        </authorList>
    </citation>
    <scope>IDENTIFICATION</scope>
</reference>
<dbReference type="InterPro" id="IPR042836">
    <property type="entry name" value="SIG15"/>
</dbReference>
<dbReference type="GO" id="GO:0045124">
    <property type="term" value="P:regulation of bone resorption"/>
    <property type="evidence" value="ECO:0007669"/>
    <property type="project" value="TreeGrafter"/>
</dbReference>
<dbReference type="PROSITE" id="PS50835">
    <property type="entry name" value="IG_LIKE"/>
    <property type="match status" value="1"/>
</dbReference>
<keyword evidence="1" id="KW-0812">Transmembrane</keyword>
<dbReference type="SUPFAM" id="SSF48726">
    <property type="entry name" value="Immunoglobulin"/>
    <property type="match status" value="1"/>
</dbReference>
<dbReference type="InterPro" id="IPR013106">
    <property type="entry name" value="Ig_V-set"/>
</dbReference>
<dbReference type="AlphaFoldDB" id="A0A8C4R7T8"/>
<keyword evidence="4" id="KW-1185">Reference proteome</keyword>
<dbReference type="Gene3D" id="2.60.40.10">
    <property type="entry name" value="Immunoglobulins"/>
    <property type="match status" value="2"/>
</dbReference>
<feature type="domain" description="Ig-like" evidence="2">
    <location>
        <begin position="158"/>
        <end position="256"/>
    </location>
</feature>
<feature type="transmembrane region" description="Helical" evidence="1">
    <location>
        <begin position="258"/>
        <end position="278"/>
    </location>
</feature>
<dbReference type="Pfam" id="PF07686">
    <property type="entry name" value="V-set"/>
    <property type="match status" value="1"/>
</dbReference>
<evidence type="ECO:0000259" key="2">
    <source>
        <dbReference type="PROSITE" id="PS50835"/>
    </source>
</evidence>
<reference evidence="3" key="2">
    <citation type="submission" date="2025-09" db="UniProtKB">
        <authorList>
            <consortium name="Ensembl"/>
        </authorList>
    </citation>
    <scope>IDENTIFICATION</scope>
</reference>
<proteinExistence type="predicted"/>
<protein>
    <recommendedName>
        <fullName evidence="2">Ig-like domain-containing protein</fullName>
    </recommendedName>
</protein>
<dbReference type="Proteomes" id="UP000694388">
    <property type="component" value="Unplaced"/>
</dbReference>
<evidence type="ECO:0000313" key="4">
    <source>
        <dbReference type="Proteomes" id="UP000694388"/>
    </source>
</evidence>
<keyword evidence="1" id="KW-1133">Transmembrane helix</keyword>
<keyword evidence="1" id="KW-0472">Membrane</keyword>
<organism evidence="3 4">
    <name type="scientific">Eptatretus burgeri</name>
    <name type="common">Inshore hagfish</name>
    <dbReference type="NCBI Taxonomy" id="7764"/>
    <lineage>
        <taxon>Eukaryota</taxon>
        <taxon>Metazoa</taxon>
        <taxon>Chordata</taxon>
        <taxon>Craniata</taxon>
        <taxon>Vertebrata</taxon>
        <taxon>Cyclostomata</taxon>
        <taxon>Myxini</taxon>
        <taxon>Myxiniformes</taxon>
        <taxon>Myxinidae</taxon>
        <taxon>Eptatretinae</taxon>
        <taxon>Eptatretus</taxon>
    </lineage>
</organism>
<evidence type="ECO:0000256" key="1">
    <source>
        <dbReference type="SAM" id="Phobius"/>
    </source>
</evidence>
<evidence type="ECO:0000313" key="3">
    <source>
        <dbReference type="Ensembl" id="ENSEBUP00000026630.1"/>
    </source>
</evidence>
<sequence>MLGVPRFRSLAHSPKKIIPPLQWWEAHMISICMAGPIHTKLCICALGTHGQVMGITSTLPFRRDTISDLHLLLFEIKSSYENLVYNSASNYTSDDFKGRIEPVGNPSEADGLLRIRNLTMEDRGTFRCRFEWRKSNGDKDGFSVREGKYAKLQVDVAPKILRIWKEFVNSSNSWRLFCETKAKPAPNITLWNPKGDFMVEVSVDQNYPNKLQQIIGDYNITEEDPPGNYSCLVMNIHGTAREYILYEGAGRKISITTVVAWSTSLCLVLLFIIGIYIYRKKWKPQEGEVFELTATPPHLHPLRPRLFSCHEQTLMHHGEEGGSQVSLETCVVSEKKANTLKAGNLHRPPSGLFFF</sequence>
<dbReference type="GO" id="GO:0005886">
    <property type="term" value="C:plasma membrane"/>
    <property type="evidence" value="ECO:0007669"/>
    <property type="project" value="TreeGrafter"/>
</dbReference>
<name>A0A8C4R7T8_EPTBU</name>
<accession>A0A8C4R7T8</accession>
<dbReference type="GO" id="GO:0032956">
    <property type="term" value="P:regulation of actin cytoskeleton organization"/>
    <property type="evidence" value="ECO:0007669"/>
    <property type="project" value="TreeGrafter"/>
</dbReference>
<dbReference type="PANTHER" id="PTHR46942">
    <property type="entry name" value="SIALIC ACID-BINDING IG-LIKE LECTIN 15"/>
    <property type="match status" value="1"/>
</dbReference>
<dbReference type="Ensembl" id="ENSEBUT00000027206.1">
    <property type="protein sequence ID" value="ENSEBUP00000026630.1"/>
    <property type="gene ID" value="ENSEBUG00000016400.1"/>
</dbReference>
<dbReference type="GeneTree" id="ENSGT00930000152707"/>
<dbReference type="InterPro" id="IPR013783">
    <property type="entry name" value="Ig-like_fold"/>
</dbReference>
<dbReference type="GO" id="GO:2001204">
    <property type="term" value="P:regulation of osteoclast development"/>
    <property type="evidence" value="ECO:0007669"/>
    <property type="project" value="TreeGrafter"/>
</dbReference>
<dbReference type="InterPro" id="IPR036179">
    <property type="entry name" value="Ig-like_dom_sf"/>
</dbReference>
<dbReference type="InterPro" id="IPR007110">
    <property type="entry name" value="Ig-like_dom"/>
</dbReference>